<feature type="region of interest" description="Disordered" evidence="2">
    <location>
        <begin position="101"/>
        <end position="139"/>
    </location>
</feature>
<evidence type="ECO:0000256" key="1">
    <source>
        <dbReference type="ARBA" id="ARBA00010835"/>
    </source>
</evidence>
<evidence type="ECO:0000313" key="5">
    <source>
        <dbReference type="Proteomes" id="UP000622317"/>
    </source>
</evidence>
<evidence type="ECO:0000313" key="4">
    <source>
        <dbReference type="EMBL" id="MBD5781317.1"/>
    </source>
</evidence>
<dbReference type="SUPFAM" id="SSF75620">
    <property type="entry name" value="Release factor"/>
    <property type="match status" value="1"/>
</dbReference>
<dbReference type="NCBIfam" id="NF006718">
    <property type="entry name" value="PRK09256.1"/>
    <property type="match status" value="1"/>
</dbReference>
<dbReference type="Gene3D" id="3.30.160.20">
    <property type="match status" value="1"/>
</dbReference>
<comment type="caution">
    <text evidence="4">The sequence shown here is derived from an EMBL/GenBank/DDBJ whole genome shotgun (WGS) entry which is preliminary data.</text>
</comment>
<comment type="similarity">
    <text evidence="1">Belongs to the prokaryotic/mitochondrial release factor family.</text>
</comment>
<dbReference type="GO" id="GO:0043022">
    <property type="term" value="F:ribosome binding"/>
    <property type="evidence" value="ECO:0007669"/>
    <property type="project" value="TreeGrafter"/>
</dbReference>
<protein>
    <submittedName>
        <fullName evidence="4">Aminoacyl-tRNA hydrolase</fullName>
        <ecNumber evidence="4">3.1.1.29</ecNumber>
    </submittedName>
</protein>
<dbReference type="InterPro" id="IPR045853">
    <property type="entry name" value="Pep_chain_release_fac_I_sf"/>
</dbReference>
<proteinExistence type="inferred from homology"/>
<dbReference type="GO" id="GO:0003747">
    <property type="term" value="F:translation release factor activity"/>
    <property type="evidence" value="ECO:0007669"/>
    <property type="project" value="InterPro"/>
</dbReference>
<feature type="compositionally biased region" description="Basic residues" evidence="2">
    <location>
        <begin position="115"/>
        <end position="132"/>
    </location>
</feature>
<dbReference type="PROSITE" id="PS00745">
    <property type="entry name" value="RF_PROK_I"/>
    <property type="match status" value="1"/>
</dbReference>
<dbReference type="EC" id="3.1.1.29" evidence="4"/>
<evidence type="ECO:0000259" key="3">
    <source>
        <dbReference type="PROSITE" id="PS00745"/>
    </source>
</evidence>
<organism evidence="4 5">
    <name type="scientific">Pelagicoccus enzymogenes</name>
    <dbReference type="NCBI Taxonomy" id="2773457"/>
    <lineage>
        <taxon>Bacteria</taxon>
        <taxon>Pseudomonadati</taxon>
        <taxon>Verrucomicrobiota</taxon>
        <taxon>Opitutia</taxon>
        <taxon>Puniceicoccales</taxon>
        <taxon>Pelagicoccaceae</taxon>
        <taxon>Pelagicoccus</taxon>
    </lineage>
</organism>
<gene>
    <name evidence="4" type="primary">arfB</name>
    <name evidence="4" type="ORF">IEN85_17585</name>
</gene>
<dbReference type="InterPro" id="IPR000352">
    <property type="entry name" value="Pep_chain_release_fac_I"/>
</dbReference>
<evidence type="ECO:0000256" key="2">
    <source>
        <dbReference type="SAM" id="MobiDB-lite"/>
    </source>
</evidence>
<dbReference type="GO" id="GO:0072344">
    <property type="term" value="P:rescue of stalled ribosome"/>
    <property type="evidence" value="ECO:0007669"/>
    <property type="project" value="TreeGrafter"/>
</dbReference>
<dbReference type="Proteomes" id="UP000622317">
    <property type="component" value="Unassembled WGS sequence"/>
</dbReference>
<sequence length="139" mass="15338">MLRVSARVGIPLQEIEIKAVRSQGSGGQHVNKVSTAIQLFFDIRASSLPEAVKARLLERKDHRINEDGLVVIKSQESRSQEANKEAALARLKELVAGALVVPKKRRPSKPTRAAKERRLKGKAIRGRTKSLRGRPSSSD</sequence>
<dbReference type="PANTHER" id="PTHR47814">
    <property type="entry name" value="PEPTIDYL-TRNA HYDROLASE ARFB"/>
    <property type="match status" value="1"/>
</dbReference>
<name>A0A927IGL3_9BACT</name>
<dbReference type="GO" id="GO:0004045">
    <property type="term" value="F:peptidyl-tRNA hydrolase activity"/>
    <property type="evidence" value="ECO:0007669"/>
    <property type="project" value="UniProtKB-EC"/>
</dbReference>
<accession>A0A927IGL3</accession>
<dbReference type="PANTHER" id="PTHR47814:SF1">
    <property type="entry name" value="PEPTIDYL-TRNA HYDROLASE ARFB"/>
    <property type="match status" value="1"/>
</dbReference>
<keyword evidence="4" id="KW-0378">Hydrolase</keyword>
<feature type="domain" description="Prokaryotic-type class I peptide chain release factors" evidence="3">
    <location>
        <begin position="21"/>
        <end position="37"/>
    </location>
</feature>
<dbReference type="RefSeq" id="WP_191618415.1">
    <property type="nucleotide sequence ID" value="NZ_JACYFG010000040.1"/>
</dbReference>
<keyword evidence="5" id="KW-1185">Reference proteome</keyword>
<dbReference type="Pfam" id="PF00472">
    <property type="entry name" value="RF-1"/>
    <property type="match status" value="1"/>
</dbReference>
<reference evidence="4" key="1">
    <citation type="submission" date="2020-09" db="EMBL/GenBank/DDBJ databases">
        <title>Pelagicoccus enzymogenes sp. nov. with an EPS production, isolated from marine sediment.</title>
        <authorList>
            <person name="Feng X."/>
        </authorList>
    </citation>
    <scope>NUCLEOTIDE SEQUENCE</scope>
    <source>
        <strain evidence="4">NFK12</strain>
    </source>
</reference>
<dbReference type="AlphaFoldDB" id="A0A927IGL3"/>
<dbReference type="EMBL" id="JACYFG010000040">
    <property type="protein sequence ID" value="MBD5781317.1"/>
    <property type="molecule type" value="Genomic_DNA"/>
</dbReference>